<dbReference type="GeneID" id="112682734"/>
<dbReference type="PANTHER" id="PTHR47027">
    <property type="entry name" value="REVERSE TRANSCRIPTASE DOMAIN-CONTAINING PROTEIN"/>
    <property type="match status" value="1"/>
</dbReference>
<dbReference type="OrthoDB" id="6625894at2759"/>
<feature type="region of interest" description="Disordered" evidence="1">
    <location>
        <begin position="94"/>
        <end position="119"/>
    </location>
</feature>
<protein>
    <submittedName>
        <fullName evidence="3">Uncharacterized protein LOC112682734</fullName>
    </submittedName>
</protein>
<evidence type="ECO:0000313" key="2">
    <source>
        <dbReference type="Proteomes" id="UP000694846"/>
    </source>
</evidence>
<evidence type="ECO:0000313" key="3">
    <source>
        <dbReference type="RefSeq" id="XP_025409212.1"/>
    </source>
</evidence>
<name>A0A8B8FFF5_9HEMI</name>
<keyword evidence="2" id="KW-1185">Reference proteome</keyword>
<dbReference type="PANTHER" id="PTHR47027:SF25">
    <property type="entry name" value="REVERSE TRANSCRIPTASE DOMAIN-CONTAINING PROTEIN"/>
    <property type="match status" value="1"/>
</dbReference>
<gene>
    <name evidence="3" type="primary">LOC112682734</name>
</gene>
<organism evidence="2 3">
    <name type="scientific">Sipha flava</name>
    <name type="common">yellow sugarcane aphid</name>
    <dbReference type="NCBI Taxonomy" id="143950"/>
    <lineage>
        <taxon>Eukaryota</taxon>
        <taxon>Metazoa</taxon>
        <taxon>Ecdysozoa</taxon>
        <taxon>Arthropoda</taxon>
        <taxon>Hexapoda</taxon>
        <taxon>Insecta</taxon>
        <taxon>Pterygota</taxon>
        <taxon>Neoptera</taxon>
        <taxon>Paraneoptera</taxon>
        <taxon>Hemiptera</taxon>
        <taxon>Sternorrhyncha</taxon>
        <taxon>Aphidomorpha</taxon>
        <taxon>Aphidoidea</taxon>
        <taxon>Aphididae</taxon>
        <taxon>Sipha</taxon>
    </lineage>
</organism>
<dbReference type="RefSeq" id="XP_025409212.1">
    <property type="nucleotide sequence ID" value="XM_025553427.1"/>
</dbReference>
<accession>A0A8B8FFF5</accession>
<dbReference type="AlphaFoldDB" id="A0A8B8FFF5"/>
<sequence>MTIIRPMVTYGCEIWPTTIQLEKKLLVFEYKILRKICGPMFDSELNKWRRRKNTELGETTEVLLLTSHIKCQRLKWFGHNMRKTETHNTRAAFEWQQTGKRPRERSRKRWVDGIRKDWK</sequence>
<evidence type="ECO:0000256" key="1">
    <source>
        <dbReference type="SAM" id="MobiDB-lite"/>
    </source>
</evidence>
<feature type="compositionally biased region" description="Basic and acidic residues" evidence="1">
    <location>
        <begin position="109"/>
        <end position="119"/>
    </location>
</feature>
<dbReference type="Proteomes" id="UP000694846">
    <property type="component" value="Unplaced"/>
</dbReference>
<reference evidence="3" key="1">
    <citation type="submission" date="2025-08" db="UniProtKB">
        <authorList>
            <consortium name="RefSeq"/>
        </authorList>
    </citation>
    <scope>IDENTIFICATION</scope>
    <source>
        <tissue evidence="3">Whole body</tissue>
    </source>
</reference>
<proteinExistence type="predicted"/>